<comment type="catalytic activity">
    <reaction evidence="1">
        <text>ATP + protein L-histidine = ADP + protein N-phospho-L-histidine.</text>
        <dbReference type="EC" id="2.7.13.3"/>
    </reaction>
</comment>
<dbReference type="InterPro" id="IPR003594">
    <property type="entry name" value="HATPase_dom"/>
</dbReference>
<dbReference type="PANTHER" id="PTHR43547">
    <property type="entry name" value="TWO-COMPONENT HISTIDINE KINASE"/>
    <property type="match status" value="1"/>
</dbReference>
<name>E4MU06_CAPOC</name>
<evidence type="ECO:0000256" key="13">
    <source>
        <dbReference type="SAM" id="Phobius"/>
    </source>
</evidence>
<dbReference type="PROSITE" id="PS50110">
    <property type="entry name" value="RESPONSE_REGULATORY"/>
    <property type="match status" value="1"/>
</dbReference>
<dbReference type="Gene3D" id="1.10.287.130">
    <property type="match status" value="1"/>
</dbReference>
<dbReference type="GO" id="GO:0000155">
    <property type="term" value="F:phosphorelay sensor kinase activity"/>
    <property type="evidence" value="ECO:0007669"/>
    <property type="project" value="InterPro"/>
</dbReference>
<dbReference type="EMBL" id="AEOH01000043">
    <property type="protein sequence ID" value="EFS96962.1"/>
    <property type="molecule type" value="Genomic_DNA"/>
</dbReference>
<dbReference type="InterPro" id="IPR004358">
    <property type="entry name" value="Sig_transdc_His_kin-like_C"/>
</dbReference>
<evidence type="ECO:0000256" key="6">
    <source>
        <dbReference type="ARBA" id="ARBA00022777"/>
    </source>
</evidence>
<dbReference type="SUPFAM" id="SSF47384">
    <property type="entry name" value="Homodimeric domain of signal transducing histidine kinase"/>
    <property type="match status" value="1"/>
</dbReference>
<evidence type="ECO:0000313" key="17">
    <source>
        <dbReference type="EMBL" id="EFS96962.1"/>
    </source>
</evidence>
<dbReference type="InterPro" id="IPR018060">
    <property type="entry name" value="HTH_AraC"/>
</dbReference>
<keyword evidence="9" id="KW-0805">Transcription regulation</keyword>
<evidence type="ECO:0000256" key="5">
    <source>
        <dbReference type="ARBA" id="ARBA00022741"/>
    </source>
</evidence>
<dbReference type="Gene3D" id="3.30.565.10">
    <property type="entry name" value="Histidine kinase-like ATPase, C-terminal domain"/>
    <property type="match status" value="1"/>
</dbReference>
<evidence type="ECO:0000313" key="18">
    <source>
        <dbReference type="Proteomes" id="UP000005391"/>
    </source>
</evidence>
<dbReference type="InterPro" id="IPR011006">
    <property type="entry name" value="CheY-like_superfamily"/>
</dbReference>
<dbReference type="Gene3D" id="1.10.10.60">
    <property type="entry name" value="Homeodomain-like"/>
    <property type="match status" value="1"/>
</dbReference>
<evidence type="ECO:0000256" key="11">
    <source>
        <dbReference type="ARBA" id="ARBA00023163"/>
    </source>
</evidence>
<dbReference type="SUPFAM" id="SSF46689">
    <property type="entry name" value="Homeodomain-like"/>
    <property type="match status" value="1"/>
</dbReference>
<dbReference type="Pfam" id="PF07494">
    <property type="entry name" value="Reg_prop"/>
    <property type="match status" value="4"/>
</dbReference>
<keyword evidence="13" id="KW-0812">Transmembrane</keyword>
<dbReference type="InterPro" id="IPR018062">
    <property type="entry name" value="HTH_AraC-typ_CS"/>
</dbReference>
<dbReference type="InterPro" id="IPR003661">
    <property type="entry name" value="HisK_dim/P_dom"/>
</dbReference>
<feature type="modified residue" description="4-aspartylphosphate" evidence="12">
    <location>
        <position position="1144"/>
    </location>
</feature>
<gene>
    <name evidence="17" type="ORF">HMPREF1977_1878</name>
</gene>
<dbReference type="InterPro" id="IPR001789">
    <property type="entry name" value="Sig_transdc_resp-reg_receiver"/>
</dbReference>
<dbReference type="RefSeq" id="WP_002674688.1">
    <property type="nucleotide sequence ID" value="NZ_GL573160.1"/>
</dbReference>
<dbReference type="SUPFAM" id="SSF63829">
    <property type="entry name" value="Calcium-dependent phosphotriesterase"/>
    <property type="match status" value="3"/>
</dbReference>
<dbReference type="GO" id="GO:0043565">
    <property type="term" value="F:sequence-specific DNA binding"/>
    <property type="evidence" value="ECO:0007669"/>
    <property type="project" value="InterPro"/>
</dbReference>
<keyword evidence="4" id="KW-0808">Transferase</keyword>
<dbReference type="Pfam" id="PF12833">
    <property type="entry name" value="HTH_18"/>
    <property type="match status" value="1"/>
</dbReference>
<dbReference type="SMART" id="SM00342">
    <property type="entry name" value="HTH_ARAC"/>
    <property type="match status" value="1"/>
</dbReference>
<dbReference type="PANTHER" id="PTHR43547:SF2">
    <property type="entry name" value="HYBRID SIGNAL TRANSDUCTION HISTIDINE KINASE C"/>
    <property type="match status" value="1"/>
</dbReference>
<feature type="domain" description="Histidine kinase" evidence="15">
    <location>
        <begin position="839"/>
        <end position="1060"/>
    </location>
</feature>
<dbReference type="GO" id="GO:0003700">
    <property type="term" value="F:DNA-binding transcription factor activity"/>
    <property type="evidence" value="ECO:0007669"/>
    <property type="project" value="InterPro"/>
</dbReference>
<dbReference type="InterPro" id="IPR005467">
    <property type="entry name" value="His_kinase_dom"/>
</dbReference>
<evidence type="ECO:0000256" key="9">
    <source>
        <dbReference type="ARBA" id="ARBA00023015"/>
    </source>
</evidence>
<keyword evidence="13" id="KW-1133">Transmembrane helix</keyword>
<keyword evidence="13" id="KW-0472">Membrane</keyword>
<dbReference type="Pfam" id="PF00512">
    <property type="entry name" value="HisKA"/>
    <property type="match status" value="1"/>
</dbReference>
<evidence type="ECO:0000256" key="3">
    <source>
        <dbReference type="ARBA" id="ARBA00022553"/>
    </source>
</evidence>
<evidence type="ECO:0000256" key="12">
    <source>
        <dbReference type="PROSITE-ProRule" id="PRU00169"/>
    </source>
</evidence>
<dbReference type="eggNOG" id="COG3706">
    <property type="taxonomic scope" value="Bacteria"/>
</dbReference>
<keyword evidence="5" id="KW-0547">Nucleotide-binding</keyword>
<dbReference type="Pfam" id="PF00072">
    <property type="entry name" value="Response_reg"/>
    <property type="match status" value="1"/>
</dbReference>
<evidence type="ECO:0000256" key="2">
    <source>
        <dbReference type="ARBA" id="ARBA00012438"/>
    </source>
</evidence>
<dbReference type="FunFam" id="3.30.565.10:FF:000037">
    <property type="entry name" value="Hybrid sensor histidine kinase/response regulator"/>
    <property type="match status" value="1"/>
</dbReference>
<dbReference type="CDD" id="cd17574">
    <property type="entry name" value="REC_OmpR"/>
    <property type="match status" value="1"/>
</dbReference>
<dbReference type="InterPro" id="IPR036890">
    <property type="entry name" value="HATPase_C_sf"/>
</dbReference>
<dbReference type="HOGENOM" id="CLU_000445_28_1_10"/>
<evidence type="ECO:0000256" key="8">
    <source>
        <dbReference type="ARBA" id="ARBA00023012"/>
    </source>
</evidence>
<dbReference type="CDD" id="cd00146">
    <property type="entry name" value="PKD"/>
    <property type="match status" value="1"/>
</dbReference>
<feature type="transmembrane region" description="Helical" evidence="13">
    <location>
        <begin position="786"/>
        <end position="807"/>
    </location>
</feature>
<dbReference type="Pfam" id="PF02518">
    <property type="entry name" value="HATPase_c"/>
    <property type="match status" value="1"/>
</dbReference>
<reference evidence="17 18" key="1">
    <citation type="submission" date="2010-10" db="EMBL/GenBank/DDBJ databases">
        <authorList>
            <person name="Muzny D."/>
            <person name="Qin X."/>
            <person name="Deng J."/>
            <person name="Jiang H."/>
            <person name="Liu Y."/>
            <person name="Qu J."/>
            <person name="Song X.-Z."/>
            <person name="Zhang L."/>
            <person name="Thornton R."/>
            <person name="Coyle M."/>
            <person name="Francisco L."/>
            <person name="Jackson L."/>
            <person name="Javaid M."/>
            <person name="Korchina V."/>
            <person name="Kovar C."/>
            <person name="Mata R."/>
            <person name="Mathew T."/>
            <person name="Ngo R."/>
            <person name="Nguyen L."/>
            <person name="Nguyen N."/>
            <person name="Okwuonu G."/>
            <person name="Ongeri F."/>
            <person name="Pham C."/>
            <person name="Simmons D."/>
            <person name="Wilczek-Boney K."/>
            <person name="Hale W."/>
            <person name="Jakkamsetti A."/>
            <person name="Pham P."/>
            <person name="Ruth R."/>
            <person name="San Lucas F."/>
            <person name="Warren J."/>
            <person name="Zhang J."/>
            <person name="Zhao Z."/>
            <person name="Zhou C."/>
            <person name="Zhu D."/>
            <person name="Lee S."/>
            <person name="Bess C."/>
            <person name="Blankenburg K."/>
            <person name="Forbes L."/>
            <person name="Fu Q."/>
            <person name="Gubbala S."/>
            <person name="Hirani K."/>
            <person name="Jayaseelan J.C."/>
            <person name="Lara F."/>
            <person name="Munidasa M."/>
            <person name="Palculict T."/>
            <person name="Patil S."/>
            <person name="Pu L.-L."/>
            <person name="Saada N."/>
            <person name="Tang L."/>
            <person name="Weissenberger G."/>
            <person name="Zhu Y."/>
            <person name="Hemphill L."/>
            <person name="Shang Y."/>
            <person name="Youmans B."/>
            <person name="Ayvaz T."/>
            <person name="Ross M."/>
            <person name="Santibanez J."/>
            <person name="Aqrawi P."/>
            <person name="Gross S."/>
            <person name="Joshi V."/>
            <person name="Fowler G."/>
            <person name="Nazareth L."/>
            <person name="Reid J."/>
            <person name="Worley K."/>
            <person name="Petrosino J."/>
            <person name="Highlander S."/>
            <person name="Gibbs R."/>
        </authorList>
    </citation>
    <scope>NUCLEOTIDE SEQUENCE [LARGE SCALE GENOMIC DNA]</scope>
    <source>
        <strain evidence="17 18">F0287</strain>
    </source>
</reference>
<keyword evidence="7" id="KW-0067">ATP-binding</keyword>
<dbReference type="InterPro" id="IPR013783">
    <property type="entry name" value="Ig-like_fold"/>
</dbReference>
<keyword evidence="3 12" id="KW-0597">Phosphoprotein</keyword>
<dbReference type="InterPro" id="IPR011123">
    <property type="entry name" value="Y_Y_Y"/>
</dbReference>
<comment type="caution">
    <text evidence="17">The sequence shown here is derived from an EMBL/GenBank/DDBJ whole genome shotgun (WGS) entry which is preliminary data.</text>
</comment>
<dbReference type="InterPro" id="IPR009057">
    <property type="entry name" value="Homeodomain-like_sf"/>
</dbReference>
<dbReference type="FunFam" id="2.60.40.10:FF:000791">
    <property type="entry name" value="Two-component system sensor histidine kinase/response regulator"/>
    <property type="match status" value="1"/>
</dbReference>
<dbReference type="EC" id="2.7.13.3" evidence="2"/>
<dbReference type="eggNOG" id="COG3292">
    <property type="taxonomic scope" value="Bacteria"/>
</dbReference>
<accession>E4MU06</accession>
<dbReference type="SMART" id="SM00387">
    <property type="entry name" value="HATPase_c"/>
    <property type="match status" value="1"/>
</dbReference>
<dbReference type="PROSITE" id="PS01124">
    <property type="entry name" value="HTH_ARAC_FAMILY_2"/>
    <property type="match status" value="1"/>
</dbReference>
<dbReference type="PROSITE" id="PS00041">
    <property type="entry name" value="HTH_ARAC_FAMILY_1"/>
    <property type="match status" value="1"/>
</dbReference>
<evidence type="ECO:0000256" key="7">
    <source>
        <dbReference type="ARBA" id="ARBA00022840"/>
    </source>
</evidence>
<dbReference type="SMART" id="SM00448">
    <property type="entry name" value="REC"/>
    <property type="match status" value="1"/>
</dbReference>
<dbReference type="PROSITE" id="PS50109">
    <property type="entry name" value="HIS_KIN"/>
    <property type="match status" value="1"/>
</dbReference>
<feature type="domain" description="HTH araC/xylS-type" evidence="14">
    <location>
        <begin position="1245"/>
        <end position="1344"/>
    </location>
</feature>
<dbReference type="InterPro" id="IPR036097">
    <property type="entry name" value="HisK_dim/P_sf"/>
</dbReference>
<dbReference type="SUPFAM" id="SSF52172">
    <property type="entry name" value="CheY-like"/>
    <property type="match status" value="1"/>
</dbReference>
<keyword evidence="6" id="KW-0418">Kinase</keyword>
<dbReference type="Gene3D" id="2.130.10.10">
    <property type="entry name" value="YVTN repeat-like/Quinoprotein amine dehydrogenase"/>
    <property type="match status" value="3"/>
</dbReference>
<dbReference type="Pfam" id="PF07495">
    <property type="entry name" value="Y_Y_Y"/>
    <property type="match status" value="1"/>
</dbReference>
<organism evidence="17 18">
    <name type="scientific">Capnocytophaga ochracea F0287</name>
    <dbReference type="NCBI Taxonomy" id="873517"/>
    <lineage>
        <taxon>Bacteria</taxon>
        <taxon>Pseudomonadati</taxon>
        <taxon>Bacteroidota</taxon>
        <taxon>Flavobacteriia</taxon>
        <taxon>Flavobacteriales</taxon>
        <taxon>Flavobacteriaceae</taxon>
        <taxon>Capnocytophaga</taxon>
    </lineage>
</organism>
<protein>
    <recommendedName>
        <fullName evidence="2">histidine kinase</fullName>
        <ecNumber evidence="2">2.7.13.3</ecNumber>
    </recommendedName>
</protein>
<dbReference type="Gene3D" id="2.60.40.10">
    <property type="entry name" value="Immunoglobulins"/>
    <property type="match status" value="1"/>
</dbReference>
<evidence type="ECO:0000259" key="15">
    <source>
        <dbReference type="PROSITE" id="PS50109"/>
    </source>
</evidence>
<evidence type="ECO:0000256" key="1">
    <source>
        <dbReference type="ARBA" id="ARBA00000085"/>
    </source>
</evidence>
<evidence type="ECO:0000256" key="4">
    <source>
        <dbReference type="ARBA" id="ARBA00022679"/>
    </source>
</evidence>
<dbReference type="Proteomes" id="UP000005391">
    <property type="component" value="Unassembled WGS sequence"/>
</dbReference>
<proteinExistence type="predicted"/>
<dbReference type="eggNOG" id="COG2205">
    <property type="taxonomic scope" value="Bacteria"/>
</dbReference>
<sequence>MRKLLYYIIWVLFPALLSAQDWAYLSKITTHNGLVSNEVTSMLQDSKGFIRIGTDDGLHKFDGYDITVYKHNSTQKNSLAGNSIRCLFEDSQHNLWIGLKGEGLSKLNLRTGIFTTYKHQKGSKSLSYNDVAGIVEDEAGMIWIAVDRGGLDMLNPKTGVFTHYDIREKGTSKPLNNALTGMVATNGTLILSSWGGGVYRFNRKEKQFELHPYWHTNDTDEKVCKHIFNLYKDPEGTVWVSSAHGGLYSLNEKTKNYQRYAVCGATPCTHNVNVLSVADDGQHNIWIETNEGIKLLNKNTHSITDLQNPQLANESVNHIYRDKSQLMWVSTASGIYYFSPTPAQFKWVRYKNFLSEKQVRAIFKDSKGNLWIGGLNHIDKLNPDRKTLTAFSNQSYNPNTQLYQAFCEDAEGNIWIGNYANYLIKYNPSSDSFSQVPIPVPTGTNYTYRNVYQITKDWDNSFWLATELGAINYQPATGVFTPLFESKNIIYPEDKTHVIHRDQDLLLWVGTEKGLRCYTRDLKLKHTYTALKNNTHALSNDFITAIHESKDGTLWIGTKGGLHKFDKKTERFELICRKGTDYGDPIFGLAEDNSGNLWMSTPSAVLKYTPKSQQFQVFNEYDGLQNSGFQLGAFAQAKDGELLIGGKDGFNTFYPQQLTLNQTQPKVVISDFQIFNKSVRPEEGGVLTEVIDETQSIHLKHWQSVISFRFSALNYRASFKNQYAYMLEGFDSDWIYDASERIATYTNLNPGTYIFKVKATNNDGVWSEKPTTIKIVVAPPLWRTTWAYILYALLGVGLLVLIVKYYTIKERDKQNLRISQLEAQRMYEINEMKTNFFSNISHEFKTPLSLIVGPLNQMVDDENSPKQHKEKYTMMLRNAQKLMRLINQLLDFRKLEKNKLELNLQYDDVVKFVKGVSETFAYLALEKQIQYTIKSTMPSLWMPFDADKLDKILYNLIGNAFQYTPEKGAITVLIATVVQNQQKFLQIKIADTGIGISKEEQKQLFTAFLQGKRQKEIHNEGAGLGLAFTKDLVDLHQGHIEVESEEKQGATFTVLLPILDVPQLHDEASITLQQIDTTQAVKEIAPQENATDKEETILVVEDNDDMRDYIQHILNEHFHVLLARDGEEGLELAITHIPDLIVSDIMMPKRDGISMVKELRANEKTNHIPIILLTALDKESQVVEGYSLGVEDYITKPFSAKILSKRIENILLSRKKLWEQYSSSSDLNVYREKLIGQPWKKEFVDKVNNIVMEHLSDPEFGIDALADALNMSTNQLFKKVKAIMNTTPYNVIVQIRMTAAAQLMKQGNLNISEVAYKVGYQELSNFSRSFKKFYNVSPREYLKGESEK</sequence>
<dbReference type="FunFam" id="1.10.287.130:FF:000045">
    <property type="entry name" value="Two-component system sensor histidine kinase/response regulator"/>
    <property type="match status" value="1"/>
</dbReference>
<keyword evidence="11" id="KW-0804">Transcription</keyword>
<dbReference type="SMART" id="SM00388">
    <property type="entry name" value="HisKA"/>
    <property type="match status" value="1"/>
</dbReference>
<evidence type="ECO:0000259" key="14">
    <source>
        <dbReference type="PROSITE" id="PS01124"/>
    </source>
</evidence>
<dbReference type="PRINTS" id="PR00344">
    <property type="entry name" value="BCTRLSENSOR"/>
</dbReference>
<keyword evidence="10" id="KW-0238">DNA-binding</keyword>
<keyword evidence="8" id="KW-0902">Two-component regulatory system</keyword>
<dbReference type="InterPro" id="IPR011110">
    <property type="entry name" value="Reg_prop"/>
</dbReference>
<evidence type="ECO:0000256" key="10">
    <source>
        <dbReference type="ARBA" id="ARBA00023125"/>
    </source>
</evidence>
<evidence type="ECO:0000259" key="16">
    <source>
        <dbReference type="PROSITE" id="PS50110"/>
    </source>
</evidence>
<dbReference type="SUPFAM" id="SSF55874">
    <property type="entry name" value="ATPase domain of HSP90 chaperone/DNA topoisomerase II/histidine kinase"/>
    <property type="match status" value="1"/>
</dbReference>
<dbReference type="InterPro" id="IPR015943">
    <property type="entry name" value="WD40/YVTN_repeat-like_dom_sf"/>
</dbReference>
<feature type="domain" description="Response regulatory" evidence="16">
    <location>
        <begin position="1096"/>
        <end position="1211"/>
    </location>
</feature>
<dbReference type="Gene3D" id="3.40.50.2300">
    <property type="match status" value="1"/>
</dbReference>
<dbReference type="CDD" id="cd00082">
    <property type="entry name" value="HisKA"/>
    <property type="match status" value="1"/>
</dbReference>
<dbReference type="GO" id="GO:0005524">
    <property type="term" value="F:ATP binding"/>
    <property type="evidence" value="ECO:0007669"/>
    <property type="project" value="UniProtKB-KW"/>
</dbReference>